<proteinExistence type="predicted"/>
<reference evidence="2" key="1">
    <citation type="journal article" date="2023" name="Insect Mol. Biol.">
        <title>Genome sequencing provides insights into the evolution of gene families encoding plant cell wall-degrading enzymes in longhorned beetles.</title>
        <authorList>
            <person name="Shin N.R."/>
            <person name="Okamura Y."/>
            <person name="Kirsch R."/>
            <person name="Pauchet Y."/>
        </authorList>
    </citation>
    <scope>NUCLEOTIDE SEQUENCE</scope>
    <source>
        <strain evidence="2">MMC_N1</strain>
    </source>
</reference>
<keyword evidence="3" id="KW-1185">Reference proteome</keyword>
<dbReference type="PANTHER" id="PTHR13060">
    <property type="entry name" value="SGT1 PROTEIN HSGT1 SUPPRESSOR OF GCR2"/>
    <property type="match status" value="1"/>
</dbReference>
<evidence type="ECO:0000313" key="2">
    <source>
        <dbReference type="EMBL" id="KAJ8982399.1"/>
    </source>
</evidence>
<comment type="caution">
    <text evidence="2">The sequence shown here is derived from an EMBL/GenBank/DDBJ whole genome shotgun (WGS) entry which is preliminary data.</text>
</comment>
<evidence type="ECO:0000256" key="1">
    <source>
        <dbReference type="SAM" id="MobiDB-lite"/>
    </source>
</evidence>
<dbReference type="Proteomes" id="UP001162164">
    <property type="component" value="Unassembled WGS sequence"/>
</dbReference>
<dbReference type="InterPro" id="IPR010770">
    <property type="entry name" value="Ecd"/>
</dbReference>
<name>A0ABQ9JWG9_9CUCU</name>
<protein>
    <submittedName>
        <fullName evidence="2">Uncharacterized protein</fullName>
    </submittedName>
</protein>
<evidence type="ECO:0000313" key="3">
    <source>
        <dbReference type="Proteomes" id="UP001162164"/>
    </source>
</evidence>
<dbReference type="EMBL" id="JAPWTJ010000126">
    <property type="protein sequence ID" value="KAJ8982399.1"/>
    <property type="molecule type" value="Genomic_DNA"/>
</dbReference>
<dbReference type="Pfam" id="PF07093">
    <property type="entry name" value="SGT1"/>
    <property type="match status" value="2"/>
</dbReference>
<dbReference type="PANTHER" id="PTHR13060:SF0">
    <property type="entry name" value="PROTEIN ECDYSONELESS HOMOLOG"/>
    <property type="match status" value="1"/>
</dbReference>
<organism evidence="2 3">
    <name type="scientific">Molorchus minor</name>
    <dbReference type="NCBI Taxonomy" id="1323400"/>
    <lineage>
        <taxon>Eukaryota</taxon>
        <taxon>Metazoa</taxon>
        <taxon>Ecdysozoa</taxon>
        <taxon>Arthropoda</taxon>
        <taxon>Hexapoda</taxon>
        <taxon>Insecta</taxon>
        <taxon>Pterygota</taxon>
        <taxon>Neoptera</taxon>
        <taxon>Endopterygota</taxon>
        <taxon>Coleoptera</taxon>
        <taxon>Polyphaga</taxon>
        <taxon>Cucujiformia</taxon>
        <taxon>Chrysomeloidea</taxon>
        <taxon>Cerambycidae</taxon>
        <taxon>Lamiinae</taxon>
        <taxon>Monochamini</taxon>
        <taxon>Molorchus</taxon>
    </lineage>
</organism>
<feature type="region of interest" description="Disordered" evidence="1">
    <location>
        <begin position="112"/>
        <end position="149"/>
    </location>
</feature>
<sequence>MRACRAMKYFPPENRVTTSVVFTKCLYAMLTHSKNLELTKTLNIEEFKNGEHDIAKDDDDSWLNISPEELDKMLQEQYGQKKIFNVNNNTDASIFTEKVTNFLNHVSDIDGAEFPDQGQSPIRPPRRKSKTKVSFSQDTKAEQKASLPNNKINLEPNSFACAVQNILQFMIPKTILGTWKVILI</sequence>
<accession>A0ABQ9JWG9</accession>
<gene>
    <name evidence="2" type="ORF">NQ317_012437</name>
</gene>